<protein>
    <recommendedName>
        <fullName evidence="3">Stage III sporulation protein AD</fullName>
    </recommendedName>
</protein>
<evidence type="ECO:0000313" key="2">
    <source>
        <dbReference type="Proteomes" id="UP000196710"/>
    </source>
</evidence>
<proteinExistence type="predicted"/>
<gene>
    <name evidence="1" type="ORF">ADH66_07520</name>
</gene>
<name>A0ABN5A4B0_9FIRM</name>
<dbReference type="Pfam" id="PF06686">
    <property type="entry name" value="SpoIIIAC"/>
    <property type="match status" value="1"/>
</dbReference>
<dbReference type="EMBL" id="CP021422">
    <property type="protein sequence ID" value="ASB40523.1"/>
    <property type="molecule type" value="Genomic_DNA"/>
</dbReference>
<organism evidence="1 2">
    <name type="scientific">Acutalibacter muris</name>
    <dbReference type="NCBI Taxonomy" id="1796620"/>
    <lineage>
        <taxon>Bacteria</taxon>
        <taxon>Bacillati</taxon>
        <taxon>Bacillota</taxon>
        <taxon>Clostridia</taxon>
        <taxon>Eubacteriales</taxon>
        <taxon>Acutalibacteraceae</taxon>
        <taxon>Acutalibacter</taxon>
    </lineage>
</organism>
<dbReference type="Proteomes" id="UP000196710">
    <property type="component" value="Chromosome"/>
</dbReference>
<accession>A0ABN5A4B0</accession>
<keyword evidence="2" id="KW-1185">Reference proteome</keyword>
<reference evidence="2" key="1">
    <citation type="submission" date="2017-05" db="EMBL/GenBank/DDBJ databases">
        <title>Improved OligoMM genomes.</title>
        <authorList>
            <person name="Garzetti D."/>
        </authorList>
    </citation>
    <scope>NUCLEOTIDE SEQUENCE [LARGE SCALE GENOMIC DNA]</scope>
    <source>
        <strain evidence="2">KB18</strain>
    </source>
</reference>
<dbReference type="RefSeq" id="WP_066533873.1">
    <property type="nucleotide sequence ID" value="NZ_CAJTCQ010000007.1"/>
</dbReference>
<evidence type="ECO:0008006" key="3">
    <source>
        <dbReference type="Google" id="ProtNLM"/>
    </source>
</evidence>
<evidence type="ECO:0000313" key="1">
    <source>
        <dbReference type="EMBL" id="ASB40523.1"/>
    </source>
</evidence>
<dbReference type="InterPro" id="IPR025664">
    <property type="entry name" value="Spore_III_AC/AD"/>
</dbReference>
<sequence>MNMEGIFELCMSVMLKAVGLTVVGELAVRLCKDAGESALAYAVQLGTRAAVLGAAMPVLSKLFEFLGEIMSL</sequence>